<reference evidence="4 5" key="1">
    <citation type="submission" date="2012-11" db="EMBL/GenBank/DDBJ databases">
        <title>Whole genome sequence of Gluconacetobacter europaeus NBRC3261.</title>
        <authorList>
            <person name="Azuma Y."/>
            <person name="Higashiura N."/>
            <person name="Hirakawa H."/>
            <person name="Matsushita K."/>
        </authorList>
    </citation>
    <scope>NUCLEOTIDE SEQUENCE [LARGE SCALE GENOMIC DNA]</scope>
    <source>
        <strain evidence="4 5">NBRC 3261</strain>
    </source>
</reference>
<dbReference type="CDD" id="cd07138">
    <property type="entry name" value="ALDH_CddD_SSP0762"/>
    <property type="match status" value="1"/>
</dbReference>
<dbReference type="AlphaFoldDB" id="A0A0D6Q3X2"/>
<feature type="domain" description="Aldehyde dehydrogenase" evidence="3">
    <location>
        <begin position="20"/>
        <end position="477"/>
    </location>
</feature>
<dbReference type="InterPro" id="IPR016163">
    <property type="entry name" value="Ald_DH_C"/>
</dbReference>
<dbReference type="InterPro" id="IPR016161">
    <property type="entry name" value="Ald_DH/histidinol_DH"/>
</dbReference>
<name>A0A0D6Q3X2_KOMEU</name>
<evidence type="ECO:0000259" key="3">
    <source>
        <dbReference type="Pfam" id="PF00171"/>
    </source>
</evidence>
<organism evidence="4 5">
    <name type="scientific">Komagataeibacter europaeus NBRC 3261</name>
    <dbReference type="NCBI Taxonomy" id="1234669"/>
    <lineage>
        <taxon>Bacteria</taxon>
        <taxon>Pseudomonadati</taxon>
        <taxon>Pseudomonadota</taxon>
        <taxon>Alphaproteobacteria</taxon>
        <taxon>Acetobacterales</taxon>
        <taxon>Acetobacteraceae</taxon>
        <taxon>Komagataeibacter</taxon>
    </lineage>
</organism>
<dbReference type="GO" id="GO:0016620">
    <property type="term" value="F:oxidoreductase activity, acting on the aldehyde or oxo group of donors, NAD or NADP as acceptor"/>
    <property type="evidence" value="ECO:0007669"/>
    <property type="project" value="InterPro"/>
</dbReference>
<dbReference type="SUPFAM" id="SSF53720">
    <property type="entry name" value="ALDH-like"/>
    <property type="match status" value="1"/>
</dbReference>
<protein>
    <submittedName>
        <fullName evidence="4">Aldehyde dehydrogenase</fullName>
    </submittedName>
</protein>
<evidence type="ECO:0000256" key="1">
    <source>
        <dbReference type="ARBA" id="ARBA00009986"/>
    </source>
</evidence>
<dbReference type="Gene3D" id="3.40.605.10">
    <property type="entry name" value="Aldehyde Dehydrogenase, Chain A, domain 1"/>
    <property type="match status" value="1"/>
</dbReference>
<evidence type="ECO:0000313" key="5">
    <source>
        <dbReference type="Proteomes" id="UP000032675"/>
    </source>
</evidence>
<dbReference type="Proteomes" id="UP000032675">
    <property type="component" value="Unassembled WGS sequence"/>
</dbReference>
<dbReference type="EMBL" id="BANI01000318">
    <property type="protein sequence ID" value="GAN98028.1"/>
    <property type="molecule type" value="Genomic_DNA"/>
</dbReference>
<dbReference type="Gene3D" id="3.40.309.10">
    <property type="entry name" value="Aldehyde Dehydrogenase, Chain A, domain 2"/>
    <property type="match status" value="1"/>
</dbReference>
<accession>A0A0D6Q3X2</accession>
<comment type="similarity">
    <text evidence="1">Belongs to the aldehyde dehydrogenase family.</text>
</comment>
<dbReference type="PANTHER" id="PTHR42804:SF1">
    <property type="entry name" value="ALDEHYDE DEHYDROGENASE-RELATED"/>
    <property type="match status" value="1"/>
</dbReference>
<dbReference type="RefSeq" id="WP_239648506.1">
    <property type="nucleotide sequence ID" value="NZ_BANI01000318.1"/>
</dbReference>
<keyword evidence="2" id="KW-0560">Oxidoreductase</keyword>
<proteinExistence type="inferred from homology"/>
<dbReference type="InterPro" id="IPR015590">
    <property type="entry name" value="Aldehyde_DH_dom"/>
</dbReference>
<evidence type="ECO:0000256" key="2">
    <source>
        <dbReference type="ARBA" id="ARBA00023002"/>
    </source>
</evidence>
<dbReference type="InterPro" id="IPR016162">
    <property type="entry name" value="Ald_DH_N"/>
</dbReference>
<dbReference type="Pfam" id="PF00171">
    <property type="entry name" value="Aldedh"/>
    <property type="match status" value="1"/>
</dbReference>
<dbReference type="FunFam" id="3.40.309.10:FF:000012">
    <property type="entry name" value="Betaine aldehyde dehydrogenase"/>
    <property type="match status" value="1"/>
</dbReference>
<comment type="caution">
    <text evidence="4">The sequence shown here is derived from an EMBL/GenBank/DDBJ whole genome shotgun (WGS) entry which is preliminary data.</text>
</comment>
<dbReference type="FunFam" id="3.40.605.10:FF:000007">
    <property type="entry name" value="NAD/NADP-dependent betaine aldehyde dehydrogenase"/>
    <property type="match status" value="1"/>
</dbReference>
<sequence length="484" mass="52291">MTGDNPISAHAHQMYCNGQWVTPDGREQMDVINPATEQPCARITLGNARDTERAIKAARAAFPAWSMSDRATRLAALERIVEIYKRRMKEMAQAISLEMGSPLTRAYDSQAWAGMAHLEEMVTVLRDFPFEERRDDMLIVHEAVGVTGLITPWNWPMNQIACKVAPALAAGCTIILKPSEVAPLSALLFTEILDEAGLPPGVYNMLNGTGPEVGEAMARSPLVDMVSITGSTRAGAAVARLAADTVKRVHQELGGKSPNIILPDADLEQAVAQGVRKCFSNSGQSCDAPTRMLVPAARMEEALDIARRTAATIRVGDPTDPEIDLGPVVSHLQFDRIQTLIQKGMDEGATLVCGGPGRPEALTRGYYVRPTVFGNVTSDMAIAQEEVFGPVLVIMAYDNEEHAIQIANDTPYGLAAYIQSGDLSHARHVARFLRAGNVNINGAPWTVAAPFGGYGQSGNGRECSVYGLRDFMEIKAILGYWTAS</sequence>
<evidence type="ECO:0000313" key="4">
    <source>
        <dbReference type="EMBL" id="GAN98028.1"/>
    </source>
</evidence>
<gene>
    <name evidence="4" type="ORF">Geu3261_0379_003</name>
</gene>
<dbReference type="PANTHER" id="PTHR42804">
    <property type="entry name" value="ALDEHYDE DEHYDROGENASE"/>
    <property type="match status" value="1"/>
</dbReference>